<evidence type="ECO:0000313" key="4">
    <source>
        <dbReference type="Proteomes" id="UP000335415"/>
    </source>
</evidence>
<feature type="compositionally biased region" description="Low complexity" evidence="1">
    <location>
        <begin position="42"/>
        <end position="69"/>
    </location>
</feature>
<gene>
    <name evidence="3" type="ORF">FJU30_24785</name>
</gene>
<evidence type="ECO:0000256" key="2">
    <source>
        <dbReference type="SAM" id="SignalP"/>
    </source>
</evidence>
<organism evidence="3 4">
    <name type="scientific">Affinibrenneria salicis</name>
    <dbReference type="NCBI Taxonomy" id="2590031"/>
    <lineage>
        <taxon>Bacteria</taxon>
        <taxon>Pseudomonadati</taxon>
        <taxon>Pseudomonadota</taxon>
        <taxon>Gammaproteobacteria</taxon>
        <taxon>Enterobacterales</taxon>
        <taxon>Pectobacteriaceae</taxon>
        <taxon>Affinibrenneria</taxon>
    </lineage>
</organism>
<dbReference type="Gene3D" id="3.10.450.160">
    <property type="entry name" value="inner membrane protein cigr"/>
    <property type="match status" value="1"/>
</dbReference>
<name>A0A5J5FQH1_9GAMM</name>
<dbReference type="InterPro" id="IPR024572">
    <property type="entry name" value="RcnB"/>
</dbReference>
<dbReference type="AlphaFoldDB" id="A0A5J5FQH1"/>
<keyword evidence="4" id="KW-1185">Reference proteome</keyword>
<reference evidence="3 4" key="1">
    <citation type="submission" date="2019-09" db="EMBL/GenBank/DDBJ databases">
        <authorList>
            <person name="Li Y."/>
        </authorList>
    </citation>
    <scope>NUCLEOTIDE SEQUENCE [LARGE SCALE GENOMIC DNA]</scope>
    <source>
        <strain evidence="3 4">L3-3HA</strain>
    </source>
</reference>
<feature type="chain" id="PRO_5023808842" evidence="2">
    <location>
        <begin position="26"/>
        <end position="158"/>
    </location>
</feature>
<dbReference type="RefSeq" id="WP_150437637.1">
    <property type="nucleotide sequence ID" value="NZ_VYKJ01000021.1"/>
</dbReference>
<keyword evidence="2" id="KW-0732">Signal</keyword>
<feature type="compositionally biased region" description="Basic and acidic residues" evidence="1">
    <location>
        <begin position="84"/>
        <end position="99"/>
    </location>
</feature>
<feature type="signal peptide" evidence="2">
    <location>
        <begin position="1"/>
        <end position="25"/>
    </location>
</feature>
<dbReference type="Proteomes" id="UP000335415">
    <property type="component" value="Unassembled WGS sequence"/>
</dbReference>
<dbReference type="Pfam" id="PF11776">
    <property type="entry name" value="RcnB"/>
    <property type="match status" value="1"/>
</dbReference>
<comment type="caution">
    <text evidence="3">The sequence shown here is derived from an EMBL/GenBank/DDBJ whole genome shotgun (WGS) entry which is preliminary data.</text>
</comment>
<protein>
    <submittedName>
        <fullName evidence="3">RcnB family protein</fullName>
    </submittedName>
</protein>
<sequence length="158" mass="17771">MKKTAIALILSLFVTGSVISSVSYAEGPQRQDNQRMLKQGAQNNQQGQQQRQGQQQSQQNNRQPNSQPNHQPKREVAKAGNQHGAERDRFTANGHEFRKGKAAPQRYRGDSYRVNDWRARGLRQPPAGQYWAYIDGNYVLMAAATGIITSIIIHSLQN</sequence>
<feature type="region of interest" description="Disordered" evidence="1">
    <location>
        <begin position="37"/>
        <end position="107"/>
    </location>
</feature>
<proteinExistence type="predicted"/>
<evidence type="ECO:0000313" key="3">
    <source>
        <dbReference type="EMBL" id="KAA8995236.1"/>
    </source>
</evidence>
<dbReference type="OrthoDB" id="6687316at2"/>
<evidence type="ECO:0000256" key="1">
    <source>
        <dbReference type="SAM" id="MobiDB-lite"/>
    </source>
</evidence>
<dbReference type="EMBL" id="VYKJ01000021">
    <property type="protein sequence ID" value="KAA8995236.1"/>
    <property type="molecule type" value="Genomic_DNA"/>
</dbReference>
<accession>A0A5J5FQH1</accession>